<evidence type="ECO:0000256" key="1">
    <source>
        <dbReference type="PROSITE-ProRule" id="PRU00409"/>
    </source>
</evidence>
<dbReference type="Gene3D" id="3.30.390.10">
    <property type="entry name" value="Enolase-like, N-terminal domain"/>
    <property type="match status" value="1"/>
</dbReference>
<feature type="domain" description="Acylphosphatase-like" evidence="5">
    <location>
        <begin position="733"/>
        <end position="819"/>
    </location>
</feature>
<dbReference type="InterPro" id="IPR036046">
    <property type="entry name" value="Acylphosphatase-like_dom_sf"/>
</dbReference>
<dbReference type="EMBL" id="BJNY01000006">
    <property type="protein sequence ID" value="GED05723.1"/>
    <property type="molecule type" value="Genomic_DNA"/>
</dbReference>
<comment type="caution">
    <text evidence="6">The sequence shown here is derived from an EMBL/GenBank/DDBJ whole genome shotgun (WGS) entry which is preliminary data.</text>
</comment>
<dbReference type="Pfam" id="PF00708">
    <property type="entry name" value="Acylphosphatase"/>
    <property type="match status" value="1"/>
</dbReference>
<comment type="catalytic activity">
    <reaction evidence="2">
        <text>an acyl phosphate + H2O = a carboxylate + phosphate + H(+)</text>
        <dbReference type="Rhea" id="RHEA:14965"/>
        <dbReference type="ChEBI" id="CHEBI:15377"/>
        <dbReference type="ChEBI" id="CHEBI:15378"/>
        <dbReference type="ChEBI" id="CHEBI:29067"/>
        <dbReference type="ChEBI" id="CHEBI:43474"/>
        <dbReference type="ChEBI" id="CHEBI:59918"/>
        <dbReference type="EC" id="3.6.1.7"/>
    </reaction>
</comment>
<keyword evidence="1" id="KW-0067">ATP-binding</keyword>
<gene>
    <name evidence="6" type="ORF">AUR04nite_12550</name>
</gene>
<dbReference type="OrthoDB" id="9803907at2"/>
<evidence type="ECO:0000313" key="7">
    <source>
        <dbReference type="Proteomes" id="UP000316612"/>
    </source>
</evidence>
<evidence type="ECO:0000259" key="4">
    <source>
        <dbReference type="PROSITE" id="PS50975"/>
    </source>
</evidence>
<dbReference type="PANTHER" id="PTHR21621:SF0">
    <property type="entry name" value="BETA-CITRYLGLUTAMATE SYNTHASE B-RELATED"/>
    <property type="match status" value="1"/>
</dbReference>
<dbReference type="RefSeq" id="WP_141363077.1">
    <property type="nucleotide sequence ID" value="NZ_BAAAJL010000007.1"/>
</dbReference>
<dbReference type="Proteomes" id="UP000316612">
    <property type="component" value="Unassembled WGS sequence"/>
</dbReference>
<evidence type="ECO:0000259" key="5">
    <source>
        <dbReference type="PROSITE" id="PS51160"/>
    </source>
</evidence>
<dbReference type="InterPro" id="IPR029017">
    <property type="entry name" value="Enolase-like_N"/>
</dbReference>
<keyword evidence="7" id="KW-1185">Reference proteome</keyword>
<organism evidence="6 7">
    <name type="scientific">Glutamicibacter uratoxydans</name>
    <name type="common">Arthrobacter uratoxydans</name>
    <dbReference type="NCBI Taxonomy" id="43667"/>
    <lineage>
        <taxon>Bacteria</taxon>
        <taxon>Bacillati</taxon>
        <taxon>Actinomycetota</taxon>
        <taxon>Actinomycetes</taxon>
        <taxon>Micrococcales</taxon>
        <taxon>Micrococcaceae</taxon>
        <taxon>Glutamicibacter</taxon>
    </lineage>
</organism>
<feature type="active site" evidence="2">
    <location>
        <position position="766"/>
    </location>
</feature>
<dbReference type="PROSITE" id="PS50975">
    <property type="entry name" value="ATP_GRASP"/>
    <property type="match status" value="1"/>
</dbReference>
<dbReference type="SUPFAM" id="SSF54826">
    <property type="entry name" value="Enolase N-terminal domain-like"/>
    <property type="match status" value="1"/>
</dbReference>
<dbReference type="Gene3D" id="3.30.470.20">
    <property type="entry name" value="ATP-grasp fold, B domain"/>
    <property type="match status" value="2"/>
</dbReference>
<feature type="domain" description="ATP-grasp" evidence="4">
    <location>
        <begin position="460"/>
        <end position="721"/>
    </location>
</feature>
<reference evidence="6 7" key="1">
    <citation type="submission" date="2019-06" db="EMBL/GenBank/DDBJ databases">
        <title>Whole genome shotgun sequence of Glutamicibacter uratoxydans NBRC 15515.</title>
        <authorList>
            <person name="Hosoyama A."/>
            <person name="Uohara A."/>
            <person name="Ohji S."/>
            <person name="Ichikawa N."/>
        </authorList>
    </citation>
    <scope>NUCLEOTIDE SEQUENCE [LARGE SCALE GENOMIC DNA]</scope>
    <source>
        <strain evidence="6 7">NBRC 15515</strain>
    </source>
</reference>
<dbReference type="InterPro" id="IPR001792">
    <property type="entry name" value="Acylphosphatase-like_dom"/>
</dbReference>
<dbReference type="GO" id="GO:0005524">
    <property type="term" value="F:ATP binding"/>
    <property type="evidence" value="ECO:0007669"/>
    <property type="project" value="UniProtKB-UniRule"/>
</dbReference>
<name>A0A4Y4DM99_GLUUR</name>
<dbReference type="GO" id="GO:0046872">
    <property type="term" value="F:metal ion binding"/>
    <property type="evidence" value="ECO:0007669"/>
    <property type="project" value="InterPro"/>
</dbReference>
<dbReference type="AlphaFoldDB" id="A0A4Y4DM99"/>
<dbReference type="Gene3D" id="3.30.70.100">
    <property type="match status" value="1"/>
</dbReference>
<evidence type="ECO:0000256" key="3">
    <source>
        <dbReference type="RuleBase" id="RU004168"/>
    </source>
</evidence>
<dbReference type="Pfam" id="PF08443">
    <property type="entry name" value="RimK"/>
    <property type="match status" value="1"/>
</dbReference>
<dbReference type="GO" id="GO:0018169">
    <property type="term" value="F:ribosomal S6-glutamic acid ligase activity"/>
    <property type="evidence" value="ECO:0007669"/>
    <property type="project" value="TreeGrafter"/>
</dbReference>
<dbReference type="GO" id="GO:0009432">
    <property type="term" value="P:SOS response"/>
    <property type="evidence" value="ECO:0007669"/>
    <property type="project" value="TreeGrafter"/>
</dbReference>
<dbReference type="PROSITE" id="PS51160">
    <property type="entry name" value="ACYLPHOSPHATASE_3"/>
    <property type="match status" value="1"/>
</dbReference>
<protein>
    <recommendedName>
        <fullName evidence="2">acylphosphatase</fullName>
        <ecNumber evidence="2">3.6.1.7</ecNumber>
    </recommendedName>
</protein>
<dbReference type="GO" id="GO:0005737">
    <property type="term" value="C:cytoplasm"/>
    <property type="evidence" value="ECO:0007669"/>
    <property type="project" value="TreeGrafter"/>
</dbReference>
<evidence type="ECO:0000313" key="6">
    <source>
        <dbReference type="EMBL" id="GED05723.1"/>
    </source>
</evidence>
<evidence type="ECO:0000256" key="2">
    <source>
        <dbReference type="PROSITE-ProRule" id="PRU00520"/>
    </source>
</evidence>
<accession>A0A4Y4DM99</accession>
<dbReference type="SUPFAM" id="SSF54975">
    <property type="entry name" value="Acylphosphatase/BLUF domain-like"/>
    <property type="match status" value="1"/>
</dbReference>
<comment type="similarity">
    <text evidence="3">Belongs to the acylphosphatase family.</text>
</comment>
<sequence>MSDSVKISITQAQTSRYRVLGTSRHGEEVRRTNALIIVSGKTADGTEYRGFGEAHFRSEFADSIKPSWEFLEYAMHALEHREFAYSTDDALVEIEGFLSSLGPEFLGSLPEPVTDEHGNAIELTFRGALLGLETALLDLVAKASGATVAELLGGQISVPSEIALHKVTQTNRVEIIQEVRVLLEESGAGNSPLWLDFGRRLGMEIAGRWPRRIIDEFGDATSREFVIYHPLLGSLEAEYKSLQATYSIKGVKQSHPQVRLAIDSNEPVSQAGEFQNGILVLKPALLGGVIATRRLLATLQPAEDIQIFLADDENSASVHHAVLKELAASLPAVSGVISPSSNSRNAETCTNGLGVLPDFEQVLKSEFVRYAASGSLLDVVGPKFNVFSELPYLQPLGPNGTKGHLMEREALALGLSSVRYSKGAFIASDSDDKSLVFKWSRSPLTSAVALSMCTHKEATRLRLSEFGVPVPQGRTFRNGDLATAKKYADVIGFPVVVKPAMGVRGIGVVAGIANQEELDIAFRQLGDSKLGRQDFIVEKHVHGQDYRIVVIGDEVVAAILRKPASVVGDGKHTVAELVLRKNAQRRLNPHLWGRPIIFDDAAEFQLEKAGLTPSSIPEIGANAMLSNSCSLSQGGDSWDVLDEMHPSIKEAAVAAVKAIPELAFCGVDFLLEDHTKPLSEQDAGICELNAHAAIGNCEFPMYGKPRAVAATFMDLCVDTYGMKVKAERSPELSVKVRVRGRVVGVGYRAWMHQLATEYGVRGYVQNTGKRSVTAVLTGPTDPVSALVAAAVLGPKDAKPTSVTTIHVPATTNKTFVIRATKKASV</sequence>
<dbReference type="GO" id="GO:0003998">
    <property type="term" value="F:acylphosphatase activity"/>
    <property type="evidence" value="ECO:0007669"/>
    <property type="project" value="UniProtKB-EC"/>
</dbReference>
<keyword evidence="1" id="KW-0547">Nucleotide-binding</keyword>
<keyword evidence="2" id="KW-0378">Hydrolase</keyword>
<dbReference type="InterPro" id="IPR011761">
    <property type="entry name" value="ATP-grasp"/>
</dbReference>
<dbReference type="SUPFAM" id="SSF56059">
    <property type="entry name" value="Glutathione synthetase ATP-binding domain-like"/>
    <property type="match status" value="1"/>
</dbReference>
<dbReference type="EC" id="3.6.1.7" evidence="2"/>
<dbReference type="PANTHER" id="PTHR21621">
    <property type="entry name" value="RIBOSOMAL PROTEIN S6 MODIFICATION PROTEIN"/>
    <property type="match status" value="1"/>
</dbReference>
<feature type="active site" evidence="2">
    <location>
        <position position="748"/>
    </location>
</feature>
<proteinExistence type="inferred from homology"/>
<dbReference type="InterPro" id="IPR013651">
    <property type="entry name" value="ATP-grasp_RimK-type"/>
</dbReference>